<feature type="region of interest" description="Disordered" evidence="4">
    <location>
        <begin position="264"/>
        <end position="374"/>
    </location>
</feature>
<dbReference type="SMART" id="SM00233">
    <property type="entry name" value="PH"/>
    <property type="match status" value="1"/>
</dbReference>
<dbReference type="EMBL" id="HBIB01004842">
    <property type="protein sequence ID" value="CAE0240698.1"/>
    <property type="molecule type" value="Transcribed_RNA"/>
</dbReference>
<dbReference type="Gene3D" id="2.30.29.30">
    <property type="entry name" value="Pleckstrin-homology domain (PH domain)/Phosphotyrosine-binding domain (PTB)"/>
    <property type="match status" value="1"/>
</dbReference>
<sequence>MGGVENFCRVMKHSLYDDEMPQFEKTLKETHTKVQKVVAVNASLSGEAKKLGEQCHKFSANITRFLSNLEQWKELLDSGNPLVSVITDYEHALSGVGSMCATIGECMSDTFSRQIGDFQRGIASETAKKQKQYESAKERVSQALVKLVSIKKKEADADRLAQHKAELEKVRHQLLQDSFDYYHTLSSSLSRQQFEVFAQVQAPLRVQASMQEGIEERTRRAMKRMDVLHPTCDGMVCDFADSEVAISEMKAMWEKGKEGARHAVKKYGAPRSKKAVSPSSSSTSARTQPAERSSDSAMPTTSPNKSVGSTGANEGGHIQEGEEGKEKAERGSISSLLNAAAGSDKGSIEGGKGEGVSTTAKVSGKEGRKQAEKEGDMMGKRGYLFMQTRGFGGKRKHWKRRWFEVGKNVLRIYRRFPQQDDTTAFKSELSLSNTVLSISDMSDRLHCFTLTGGEKDRIISLQAESHELMFAWMRSLVLNGCKDSTTTAPTPAGGSGGGEGGRGSGPSSLSPLVIPAGADGGGGGRSEGVEKGKAEASSLPAHVQVGGALQLGEIEQDADWWLYATEEEVEEHYASHSVDGDLYSLLRSPLKRREEGGSGREKDGRRVKSMQLDSGVVSEMGREEEGGKGRKREREGEEKRTEEGEKVRDEAVGEYLDEINLRKKANFSNLLFLSFEDIHQMFKPSCDGLAPDIYDTLQVISRGKERSRSVAAIK</sequence>
<evidence type="ECO:0000313" key="6">
    <source>
        <dbReference type="EMBL" id="CAE0240698.1"/>
    </source>
</evidence>
<dbReference type="InterPro" id="IPR001849">
    <property type="entry name" value="PH_domain"/>
</dbReference>
<evidence type="ECO:0000256" key="3">
    <source>
        <dbReference type="SAM" id="Coils"/>
    </source>
</evidence>
<evidence type="ECO:0000256" key="1">
    <source>
        <dbReference type="ARBA" id="ARBA00022723"/>
    </source>
</evidence>
<dbReference type="GO" id="GO:0005096">
    <property type="term" value="F:GTPase activator activity"/>
    <property type="evidence" value="ECO:0007669"/>
    <property type="project" value="InterPro"/>
</dbReference>
<dbReference type="GO" id="GO:0046872">
    <property type="term" value="F:metal ion binding"/>
    <property type="evidence" value="ECO:0007669"/>
    <property type="project" value="UniProtKB-KW"/>
</dbReference>
<dbReference type="Pfam" id="PF16746">
    <property type="entry name" value="BAR_3"/>
    <property type="match status" value="1"/>
</dbReference>
<feature type="coiled-coil region" evidence="3">
    <location>
        <begin position="150"/>
        <end position="177"/>
    </location>
</feature>
<feature type="compositionally biased region" description="Polar residues" evidence="4">
    <location>
        <begin position="295"/>
        <end position="312"/>
    </location>
</feature>
<feature type="compositionally biased region" description="Basic and acidic residues" evidence="4">
    <location>
        <begin position="363"/>
        <end position="374"/>
    </location>
</feature>
<dbReference type="InterPro" id="IPR011993">
    <property type="entry name" value="PH-like_dom_sf"/>
</dbReference>
<organism evidence="6">
    <name type="scientific">Palpitomonas bilix</name>
    <dbReference type="NCBI Taxonomy" id="652834"/>
    <lineage>
        <taxon>Eukaryota</taxon>
        <taxon>Eukaryota incertae sedis</taxon>
    </lineage>
</organism>
<keyword evidence="3" id="KW-0175">Coiled coil</keyword>
<proteinExistence type="predicted"/>
<feature type="domain" description="PH" evidence="5">
    <location>
        <begin position="377"/>
        <end position="481"/>
    </location>
</feature>
<evidence type="ECO:0000256" key="2">
    <source>
        <dbReference type="ARBA" id="ARBA00022833"/>
    </source>
</evidence>
<feature type="compositionally biased region" description="Basic and acidic residues" evidence="4">
    <location>
        <begin position="592"/>
        <end position="606"/>
    </location>
</feature>
<feature type="region of interest" description="Disordered" evidence="4">
    <location>
        <begin position="484"/>
        <end position="536"/>
    </location>
</feature>
<dbReference type="InterPro" id="IPR027267">
    <property type="entry name" value="AH/BAR_dom_sf"/>
</dbReference>
<feature type="compositionally biased region" description="Basic and acidic residues" evidence="4">
    <location>
        <begin position="620"/>
        <end position="647"/>
    </location>
</feature>
<dbReference type="PANTHER" id="PTHR23180">
    <property type="entry name" value="CENTAURIN/ARF"/>
    <property type="match status" value="1"/>
</dbReference>
<name>A0A7S3CY22_9EUKA</name>
<keyword evidence="2" id="KW-0862">Zinc</keyword>
<gene>
    <name evidence="6" type="ORF">PBIL07802_LOCUS2858</name>
</gene>
<dbReference type="GO" id="GO:0005737">
    <property type="term" value="C:cytoplasm"/>
    <property type="evidence" value="ECO:0007669"/>
    <property type="project" value="InterPro"/>
</dbReference>
<keyword evidence="1" id="KW-0479">Metal-binding</keyword>
<dbReference type="Gene3D" id="1.20.1270.60">
    <property type="entry name" value="Arfaptin homology (AH) domain/BAR domain"/>
    <property type="match status" value="1"/>
</dbReference>
<evidence type="ECO:0000256" key="4">
    <source>
        <dbReference type="SAM" id="MobiDB-lite"/>
    </source>
</evidence>
<dbReference type="InterPro" id="IPR045258">
    <property type="entry name" value="ACAP1/2/3-like"/>
</dbReference>
<dbReference type="SUPFAM" id="SSF103657">
    <property type="entry name" value="BAR/IMD domain-like"/>
    <property type="match status" value="1"/>
</dbReference>
<dbReference type="SUPFAM" id="SSF50729">
    <property type="entry name" value="PH domain-like"/>
    <property type="match status" value="1"/>
</dbReference>
<feature type="compositionally biased region" description="Low complexity" evidence="4">
    <location>
        <begin position="275"/>
        <end position="287"/>
    </location>
</feature>
<dbReference type="InterPro" id="IPR004148">
    <property type="entry name" value="BAR_dom"/>
</dbReference>
<dbReference type="PANTHER" id="PTHR23180:SF160">
    <property type="entry name" value="ADP-RIBOSYLATION FACTOR GTPASE-ACTIVATING PROTEIN EFFECTOR PROTEIN 1"/>
    <property type="match status" value="1"/>
</dbReference>
<evidence type="ECO:0000259" key="5">
    <source>
        <dbReference type="PROSITE" id="PS50003"/>
    </source>
</evidence>
<feature type="compositionally biased region" description="Gly residues" evidence="4">
    <location>
        <begin position="493"/>
        <end position="504"/>
    </location>
</feature>
<feature type="region of interest" description="Disordered" evidence="4">
    <location>
        <begin position="592"/>
        <end position="647"/>
    </location>
</feature>
<feature type="compositionally biased region" description="Basic and acidic residues" evidence="4">
    <location>
        <begin position="317"/>
        <end position="330"/>
    </location>
</feature>
<accession>A0A7S3CY22</accession>
<dbReference type="PROSITE" id="PS50003">
    <property type="entry name" value="PH_DOMAIN"/>
    <property type="match status" value="1"/>
</dbReference>
<dbReference type="AlphaFoldDB" id="A0A7S3CY22"/>
<protein>
    <recommendedName>
        <fullName evidence="5">PH domain-containing protein</fullName>
    </recommendedName>
</protein>
<dbReference type="Pfam" id="PF00169">
    <property type="entry name" value="PH"/>
    <property type="match status" value="1"/>
</dbReference>
<reference evidence="6" key="1">
    <citation type="submission" date="2021-01" db="EMBL/GenBank/DDBJ databases">
        <authorList>
            <person name="Corre E."/>
            <person name="Pelletier E."/>
            <person name="Niang G."/>
            <person name="Scheremetjew M."/>
            <person name="Finn R."/>
            <person name="Kale V."/>
            <person name="Holt S."/>
            <person name="Cochrane G."/>
            <person name="Meng A."/>
            <person name="Brown T."/>
            <person name="Cohen L."/>
        </authorList>
    </citation>
    <scope>NUCLEOTIDE SEQUENCE</scope>
    <source>
        <strain evidence="6">NIES-2562</strain>
    </source>
</reference>